<dbReference type="PANTHER" id="PTHR42850:SF2">
    <property type="entry name" value="BLL5683 PROTEIN"/>
    <property type="match status" value="1"/>
</dbReference>
<name>A0ABY2E702_9MICO</name>
<comment type="caution">
    <text evidence="3">The sequence shown here is derived from an EMBL/GenBank/DDBJ whole genome shotgun (WGS) entry which is preliminary data.</text>
</comment>
<dbReference type="Proteomes" id="UP000504882">
    <property type="component" value="Unassembled WGS sequence"/>
</dbReference>
<evidence type="ECO:0000313" key="4">
    <source>
        <dbReference type="Proteomes" id="UP000504882"/>
    </source>
</evidence>
<sequence length="254" mass="27969">MGTPQRLAIISDIHGNVTALTAVLADIDARGIATIVNLGDVAGKGPRGSEAVRMSRERCAVTVRGNWDDFLPREDEPERGEAGWWWHHELTAEDRRWLRGLPLAHDLVLSGRRIRLFHASAQSVYTRVHFQHTTAQFEGMFVSTDLTGPGPEPTVVGYGDIHDAYLETSEGRTLFNAGSVGNPLDEPTACYVILEGVPDGVPSDPFGVQFVRIGYDVEAEIEVARRLGMPELDAYAIELRTAVYRGRHADLGLR</sequence>
<gene>
    <name evidence="3" type="ORF">EXU48_06890</name>
</gene>
<organism evidence="3 4">
    <name type="scientific">Occultella glacieicola</name>
    <dbReference type="NCBI Taxonomy" id="2518684"/>
    <lineage>
        <taxon>Bacteria</taxon>
        <taxon>Bacillati</taxon>
        <taxon>Actinomycetota</taxon>
        <taxon>Actinomycetes</taxon>
        <taxon>Micrococcales</taxon>
        <taxon>Ruaniaceae</taxon>
        <taxon>Occultella</taxon>
    </lineage>
</organism>
<comment type="similarity">
    <text evidence="1">Belongs to the metallophosphoesterase superfamily. YfcE family.</text>
</comment>
<keyword evidence="4" id="KW-1185">Reference proteome</keyword>
<dbReference type="InterPro" id="IPR029052">
    <property type="entry name" value="Metallo-depent_PP-like"/>
</dbReference>
<dbReference type="Gene3D" id="3.60.21.10">
    <property type="match status" value="1"/>
</dbReference>
<evidence type="ECO:0000313" key="3">
    <source>
        <dbReference type="EMBL" id="TDE95967.1"/>
    </source>
</evidence>
<protein>
    <submittedName>
        <fullName evidence="3">Metallophosphoesterase</fullName>
    </submittedName>
</protein>
<reference evidence="3 4" key="1">
    <citation type="submission" date="2019-03" db="EMBL/GenBank/DDBJ databases">
        <title>Genomic features of bacteria from cold environments.</title>
        <authorList>
            <person name="Shen L."/>
        </authorList>
    </citation>
    <scope>NUCLEOTIDE SEQUENCE [LARGE SCALE GENOMIC DNA]</scope>
    <source>
        <strain evidence="4">T3246-1</strain>
    </source>
</reference>
<dbReference type="InterPro" id="IPR050126">
    <property type="entry name" value="Ap4A_hydrolase"/>
</dbReference>
<evidence type="ECO:0000256" key="1">
    <source>
        <dbReference type="ARBA" id="ARBA00008950"/>
    </source>
</evidence>
<accession>A0ABY2E702</accession>
<dbReference type="CDD" id="cd00838">
    <property type="entry name" value="MPP_superfamily"/>
    <property type="match status" value="1"/>
</dbReference>
<dbReference type="PIRSF" id="PIRSF000883">
    <property type="entry name" value="Pesterase_MJ0912"/>
    <property type="match status" value="1"/>
</dbReference>
<feature type="domain" description="Calcineurin-like phosphoesterase" evidence="2">
    <location>
        <begin position="6"/>
        <end position="195"/>
    </location>
</feature>
<dbReference type="PANTHER" id="PTHR42850">
    <property type="entry name" value="METALLOPHOSPHOESTERASE"/>
    <property type="match status" value="1"/>
</dbReference>
<dbReference type="EMBL" id="SMNA01000003">
    <property type="protein sequence ID" value="TDE95967.1"/>
    <property type="molecule type" value="Genomic_DNA"/>
</dbReference>
<dbReference type="RefSeq" id="WP_133106896.1">
    <property type="nucleotide sequence ID" value="NZ_SMNA01000003.1"/>
</dbReference>
<dbReference type="SUPFAM" id="SSF56300">
    <property type="entry name" value="Metallo-dependent phosphatases"/>
    <property type="match status" value="1"/>
</dbReference>
<proteinExistence type="inferred from homology"/>
<dbReference type="InterPro" id="IPR011152">
    <property type="entry name" value="Pesterase_MJ0912"/>
</dbReference>
<dbReference type="InterPro" id="IPR024654">
    <property type="entry name" value="Calcineurin-like_PHP_lpxH"/>
</dbReference>
<dbReference type="Pfam" id="PF12850">
    <property type="entry name" value="Metallophos_2"/>
    <property type="match status" value="1"/>
</dbReference>
<evidence type="ECO:0000259" key="2">
    <source>
        <dbReference type="Pfam" id="PF12850"/>
    </source>
</evidence>